<dbReference type="Gene3D" id="3.30.40.10">
    <property type="entry name" value="Zinc/RING finger domain, C3HC4 (zinc finger)"/>
    <property type="match status" value="1"/>
</dbReference>
<dbReference type="InterPro" id="IPR051652">
    <property type="entry name" value="MDM2_MDM4_MUL1"/>
</dbReference>
<feature type="compositionally biased region" description="Polar residues" evidence="5">
    <location>
        <begin position="121"/>
        <end position="137"/>
    </location>
</feature>
<feature type="domain" description="RING-type" evidence="6">
    <location>
        <begin position="526"/>
        <end position="567"/>
    </location>
</feature>
<evidence type="ECO:0000256" key="3">
    <source>
        <dbReference type="ARBA" id="ARBA00022833"/>
    </source>
</evidence>
<feature type="compositionally biased region" description="Low complexity" evidence="5">
    <location>
        <begin position="82"/>
        <end position="95"/>
    </location>
</feature>
<protein>
    <recommendedName>
        <fullName evidence="6">RING-type domain-containing protein</fullName>
    </recommendedName>
</protein>
<evidence type="ECO:0000259" key="6">
    <source>
        <dbReference type="PROSITE" id="PS50089"/>
    </source>
</evidence>
<sequence length="579" mass="63345">MDVSFNISPSSSIESALMRSLDLNNSDEIPCHFVVLQGMEGDGLYNTIDPLKLDEHMAVAGASEQSNNPGITTEHHEEEESSPSSSPSSSNIENSGILVCPTQGNVAATTNDDFVHVDGEGSQQDVHSARSTDSLCGSSHHDVLIPRSNSNSLVYAPSSTQPYRDEKTGKLLLYSFPPAPFVASFDKQQQDPMDEESRVIGAISPGVRVLGLSLHDAVVDRPTLASNLLQFSLQQLASEQDESVGGCSKLSIANVTDAAFLRVRLENGQKGYVFYRFDHYTFLTPIKNNMGEEYSDWNWRVTYRSGAYVRDGLELNSKQVAVLPFGSFVSVKQKTINAMGLSRLKIKAKVSKTSHGSEDSEVVEGWISEKLNPLSGQSGAIVKSLPFHRPLAFKVILAEGAVIRNGVELSSREIRTVPCDTSLRVICKEFTESPMDKCIERLKLAGDGGYISLRLNRPPPSDVYVCECVSEDIDFDPERPEDYHSLVASEGDSIRAAAVKKRRGNNTEVSNTSSADKDTQSYDKKCLICLIEERSSTIVHGETGHIACCLACARILKARGDRCPVCRLPIDSVIQHFFA</sequence>
<dbReference type="AlphaFoldDB" id="A0A7S2KL76"/>
<accession>A0A7S2KL76</accession>
<dbReference type="CDD" id="cd16646">
    <property type="entry name" value="mRING-HC-C2H2C4_MDM2-like"/>
    <property type="match status" value="1"/>
</dbReference>
<dbReference type="Pfam" id="PF13920">
    <property type="entry name" value="zf-C3HC4_3"/>
    <property type="match status" value="1"/>
</dbReference>
<feature type="region of interest" description="Disordered" evidence="5">
    <location>
        <begin position="62"/>
        <end position="96"/>
    </location>
</feature>
<reference evidence="7" key="1">
    <citation type="submission" date="2021-01" db="EMBL/GenBank/DDBJ databases">
        <authorList>
            <person name="Corre E."/>
            <person name="Pelletier E."/>
            <person name="Niang G."/>
            <person name="Scheremetjew M."/>
            <person name="Finn R."/>
            <person name="Kale V."/>
            <person name="Holt S."/>
            <person name="Cochrane G."/>
            <person name="Meng A."/>
            <person name="Brown T."/>
            <person name="Cohen L."/>
        </authorList>
    </citation>
    <scope>NUCLEOTIDE SEQUENCE</scope>
    <source>
        <strain evidence="7">B650</strain>
    </source>
</reference>
<keyword evidence="3" id="KW-0862">Zinc</keyword>
<feature type="region of interest" description="Disordered" evidence="5">
    <location>
        <begin position="118"/>
        <end position="143"/>
    </location>
</feature>
<evidence type="ECO:0000256" key="2">
    <source>
        <dbReference type="ARBA" id="ARBA00022771"/>
    </source>
</evidence>
<dbReference type="GO" id="GO:0004842">
    <property type="term" value="F:ubiquitin-protein transferase activity"/>
    <property type="evidence" value="ECO:0007669"/>
    <property type="project" value="TreeGrafter"/>
</dbReference>
<evidence type="ECO:0000256" key="1">
    <source>
        <dbReference type="ARBA" id="ARBA00022723"/>
    </source>
</evidence>
<gene>
    <name evidence="7" type="ORF">LDAN0321_LOCUS9965</name>
</gene>
<proteinExistence type="predicted"/>
<dbReference type="GO" id="GO:0016567">
    <property type="term" value="P:protein ubiquitination"/>
    <property type="evidence" value="ECO:0007669"/>
    <property type="project" value="TreeGrafter"/>
</dbReference>
<evidence type="ECO:0000256" key="4">
    <source>
        <dbReference type="PROSITE-ProRule" id="PRU00175"/>
    </source>
</evidence>
<name>A0A7S2KL76_9STRA</name>
<dbReference type="EMBL" id="HBGY01015362">
    <property type="protein sequence ID" value="CAD9579827.1"/>
    <property type="molecule type" value="Transcribed_RNA"/>
</dbReference>
<dbReference type="InterPro" id="IPR001841">
    <property type="entry name" value="Znf_RING"/>
</dbReference>
<evidence type="ECO:0000256" key="5">
    <source>
        <dbReference type="SAM" id="MobiDB-lite"/>
    </source>
</evidence>
<keyword evidence="2 4" id="KW-0863">Zinc-finger</keyword>
<dbReference type="PROSITE" id="PS50089">
    <property type="entry name" value="ZF_RING_2"/>
    <property type="match status" value="1"/>
</dbReference>
<dbReference type="PANTHER" id="PTHR12183:SF32">
    <property type="entry name" value="MITOCHONDRIAL E3 UBIQUITIN PROTEIN LIGASE 1"/>
    <property type="match status" value="1"/>
</dbReference>
<dbReference type="InterPro" id="IPR013083">
    <property type="entry name" value="Znf_RING/FYVE/PHD"/>
</dbReference>
<organism evidence="7">
    <name type="scientific">Leptocylindrus danicus</name>
    <dbReference type="NCBI Taxonomy" id="163516"/>
    <lineage>
        <taxon>Eukaryota</taxon>
        <taxon>Sar</taxon>
        <taxon>Stramenopiles</taxon>
        <taxon>Ochrophyta</taxon>
        <taxon>Bacillariophyta</taxon>
        <taxon>Coscinodiscophyceae</taxon>
        <taxon>Chaetocerotophycidae</taxon>
        <taxon>Leptocylindrales</taxon>
        <taxon>Leptocylindraceae</taxon>
        <taxon>Leptocylindrus</taxon>
    </lineage>
</organism>
<feature type="region of interest" description="Disordered" evidence="5">
    <location>
        <begin position="499"/>
        <end position="518"/>
    </location>
</feature>
<dbReference type="SUPFAM" id="SSF57850">
    <property type="entry name" value="RING/U-box"/>
    <property type="match status" value="1"/>
</dbReference>
<keyword evidence="1" id="KW-0479">Metal-binding</keyword>
<evidence type="ECO:0000313" key="7">
    <source>
        <dbReference type="EMBL" id="CAD9579827.1"/>
    </source>
</evidence>
<dbReference type="GO" id="GO:0008270">
    <property type="term" value="F:zinc ion binding"/>
    <property type="evidence" value="ECO:0007669"/>
    <property type="project" value="UniProtKB-KW"/>
</dbReference>
<dbReference type="PANTHER" id="PTHR12183">
    <property type="entry name" value="MITOCHONDRIAL UBIQUITIN LIGASE ACTIVATOR OF NFKB 1"/>
    <property type="match status" value="1"/>
</dbReference>